<keyword evidence="3" id="KW-1185">Reference proteome</keyword>
<keyword evidence="1" id="KW-0472">Membrane</keyword>
<evidence type="ECO:0000313" key="2">
    <source>
        <dbReference type="EMBL" id="ATG51606.1"/>
    </source>
</evidence>
<organism evidence="2 3">
    <name type="scientific">Brachybacterium vulturis</name>
    <dbReference type="NCBI Taxonomy" id="2017484"/>
    <lineage>
        <taxon>Bacteria</taxon>
        <taxon>Bacillati</taxon>
        <taxon>Actinomycetota</taxon>
        <taxon>Actinomycetes</taxon>
        <taxon>Micrococcales</taxon>
        <taxon>Dermabacteraceae</taxon>
        <taxon>Brachybacterium</taxon>
    </lineage>
</organism>
<keyword evidence="1" id="KW-0812">Transmembrane</keyword>
<feature type="transmembrane region" description="Helical" evidence="1">
    <location>
        <begin position="25"/>
        <end position="45"/>
    </location>
</feature>
<evidence type="ECO:0000256" key="1">
    <source>
        <dbReference type="SAM" id="Phobius"/>
    </source>
</evidence>
<protein>
    <recommendedName>
        <fullName evidence="4">Pilus assembly protein TadE</fullName>
    </recommendedName>
</protein>
<dbReference type="AlphaFoldDB" id="A0A291GNK3"/>
<evidence type="ECO:0000313" key="3">
    <source>
        <dbReference type="Proteomes" id="UP000218165"/>
    </source>
</evidence>
<name>A0A291GNK3_9MICO</name>
<proteinExistence type="predicted"/>
<accession>A0A291GNK3</accession>
<evidence type="ECO:0008006" key="4">
    <source>
        <dbReference type="Google" id="ProtNLM"/>
    </source>
</evidence>
<dbReference type="Proteomes" id="UP000218165">
    <property type="component" value="Chromosome"/>
</dbReference>
<sequence length="156" mass="16245">MVNRRRPRPAERTVSGALRAEHGNALVEFVVLSAALLIPSLYLVLTLGNVQAAVFAADSISRDVARIHATEADPELAVEQAARHTDMILEDHGLPTGDVVTLHCTEDPCATPGGAVTAQVRIPVPVPGLGPVLGQTGPVTVGAAHAVQVDQYRAGP</sequence>
<dbReference type="OrthoDB" id="4869494at2"/>
<reference evidence="3" key="1">
    <citation type="submission" date="2017-09" db="EMBL/GenBank/DDBJ databases">
        <title>Brachybacterium sp. VM2412.</title>
        <authorList>
            <person name="Tak E.J."/>
            <person name="Bae J.-W."/>
        </authorList>
    </citation>
    <scope>NUCLEOTIDE SEQUENCE [LARGE SCALE GENOMIC DNA]</scope>
    <source>
        <strain evidence="3">VM2412</strain>
    </source>
</reference>
<dbReference type="KEGG" id="brz:CFK38_08760"/>
<dbReference type="EMBL" id="CP023563">
    <property type="protein sequence ID" value="ATG51606.1"/>
    <property type="molecule type" value="Genomic_DNA"/>
</dbReference>
<keyword evidence="1" id="KW-1133">Transmembrane helix</keyword>
<gene>
    <name evidence="2" type="ORF">CFK38_08760</name>
</gene>